<feature type="domain" description="HTH araC/xylS-type" evidence="4">
    <location>
        <begin position="190"/>
        <end position="288"/>
    </location>
</feature>
<dbReference type="Pfam" id="PF12833">
    <property type="entry name" value="HTH_18"/>
    <property type="match status" value="1"/>
</dbReference>
<dbReference type="PROSITE" id="PS01124">
    <property type="entry name" value="HTH_ARAC_FAMILY_2"/>
    <property type="match status" value="1"/>
</dbReference>
<dbReference type="SUPFAM" id="SSF46689">
    <property type="entry name" value="Homeodomain-like"/>
    <property type="match status" value="1"/>
</dbReference>
<evidence type="ECO:0000313" key="5">
    <source>
        <dbReference type="EMBL" id="MDR6238376.1"/>
    </source>
</evidence>
<organism evidence="5 6">
    <name type="scientific">Aureibacter tunicatorum</name>
    <dbReference type="NCBI Taxonomy" id="866807"/>
    <lineage>
        <taxon>Bacteria</taxon>
        <taxon>Pseudomonadati</taxon>
        <taxon>Bacteroidota</taxon>
        <taxon>Cytophagia</taxon>
        <taxon>Cytophagales</taxon>
        <taxon>Persicobacteraceae</taxon>
        <taxon>Aureibacter</taxon>
    </lineage>
</organism>
<dbReference type="RefSeq" id="WP_309937862.1">
    <property type="nucleotide sequence ID" value="NZ_AP025305.1"/>
</dbReference>
<evidence type="ECO:0000313" key="6">
    <source>
        <dbReference type="Proteomes" id="UP001185092"/>
    </source>
</evidence>
<dbReference type="InterPro" id="IPR009057">
    <property type="entry name" value="Homeodomain-like_sf"/>
</dbReference>
<name>A0AAE4BR77_9BACT</name>
<dbReference type="GO" id="GO:0043565">
    <property type="term" value="F:sequence-specific DNA binding"/>
    <property type="evidence" value="ECO:0007669"/>
    <property type="project" value="InterPro"/>
</dbReference>
<keyword evidence="2 5" id="KW-0238">DNA-binding</keyword>
<keyword evidence="3" id="KW-0804">Transcription</keyword>
<dbReference type="Proteomes" id="UP001185092">
    <property type="component" value="Unassembled WGS sequence"/>
</dbReference>
<evidence type="ECO:0000256" key="1">
    <source>
        <dbReference type="ARBA" id="ARBA00023015"/>
    </source>
</evidence>
<accession>A0AAE4BR77</accession>
<evidence type="ECO:0000259" key="4">
    <source>
        <dbReference type="PROSITE" id="PS01124"/>
    </source>
</evidence>
<sequence>MKSLPVFSIKDFEERAGELVYVSDLKEHIGKYDFIGNPHKHNFHLLLLTESEGNHYVDFVNHHFSGYTLHYLAPGRAHRWIFKSEKPKGRVIFFYEDLFGSCGNVPSVIERLSFLNVPSPYPIHNLTEEDWNDAQWCVGKIESQNGSMEFGADIFVKNTMEMLLVIFERLSLKKGVSSVDPRSRSWKELRRFQLLLERNFETRHQVNWYADQMNVSTSRLKQLCKVCMSDPPGRMIKQRRLLEVKRLLKMTSMSFSQIAAELNFTDLAHLSHFFLKSEGVTMREFREA</sequence>
<keyword evidence="1" id="KW-0805">Transcription regulation</keyword>
<dbReference type="SMART" id="SM00342">
    <property type="entry name" value="HTH_ARAC"/>
    <property type="match status" value="1"/>
</dbReference>
<dbReference type="Gene3D" id="1.10.10.60">
    <property type="entry name" value="Homeodomain-like"/>
    <property type="match status" value="1"/>
</dbReference>
<dbReference type="AlphaFoldDB" id="A0AAE4BR77"/>
<keyword evidence="6" id="KW-1185">Reference proteome</keyword>
<gene>
    <name evidence="5" type="ORF">HNQ88_001352</name>
</gene>
<proteinExistence type="predicted"/>
<reference evidence="5" key="1">
    <citation type="submission" date="2023-07" db="EMBL/GenBank/DDBJ databases">
        <title>Genomic Encyclopedia of Type Strains, Phase IV (KMG-IV): sequencing the most valuable type-strain genomes for metagenomic binning, comparative biology and taxonomic classification.</title>
        <authorList>
            <person name="Goeker M."/>
        </authorList>
    </citation>
    <scope>NUCLEOTIDE SEQUENCE</scope>
    <source>
        <strain evidence="5">DSM 26174</strain>
    </source>
</reference>
<evidence type="ECO:0000256" key="3">
    <source>
        <dbReference type="ARBA" id="ARBA00023163"/>
    </source>
</evidence>
<dbReference type="InterPro" id="IPR018060">
    <property type="entry name" value="HTH_AraC"/>
</dbReference>
<comment type="caution">
    <text evidence="5">The sequence shown here is derived from an EMBL/GenBank/DDBJ whole genome shotgun (WGS) entry which is preliminary data.</text>
</comment>
<dbReference type="PANTHER" id="PTHR43280">
    <property type="entry name" value="ARAC-FAMILY TRANSCRIPTIONAL REGULATOR"/>
    <property type="match status" value="1"/>
</dbReference>
<protein>
    <submittedName>
        <fullName evidence="5">AraC-like DNA-binding protein</fullName>
    </submittedName>
</protein>
<dbReference type="EMBL" id="JAVDQD010000001">
    <property type="protein sequence ID" value="MDR6238376.1"/>
    <property type="molecule type" value="Genomic_DNA"/>
</dbReference>
<dbReference type="PANTHER" id="PTHR43280:SF32">
    <property type="entry name" value="TRANSCRIPTIONAL REGULATORY PROTEIN"/>
    <property type="match status" value="1"/>
</dbReference>
<dbReference type="GO" id="GO:0003700">
    <property type="term" value="F:DNA-binding transcription factor activity"/>
    <property type="evidence" value="ECO:0007669"/>
    <property type="project" value="InterPro"/>
</dbReference>
<evidence type="ECO:0000256" key="2">
    <source>
        <dbReference type="ARBA" id="ARBA00023125"/>
    </source>
</evidence>